<proteinExistence type="predicted"/>
<organism evidence="2 3">
    <name type="scientific">Ignelater luminosus</name>
    <name type="common">Cucubano</name>
    <name type="synonym">Pyrophorus luminosus</name>
    <dbReference type="NCBI Taxonomy" id="2038154"/>
    <lineage>
        <taxon>Eukaryota</taxon>
        <taxon>Metazoa</taxon>
        <taxon>Ecdysozoa</taxon>
        <taxon>Arthropoda</taxon>
        <taxon>Hexapoda</taxon>
        <taxon>Insecta</taxon>
        <taxon>Pterygota</taxon>
        <taxon>Neoptera</taxon>
        <taxon>Endopterygota</taxon>
        <taxon>Coleoptera</taxon>
        <taxon>Polyphaga</taxon>
        <taxon>Elateriformia</taxon>
        <taxon>Elateroidea</taxon>
        <taxon>Elateridae</taxon>
        <taxon>Agrypninae</taxon>
        <taxon>Pyrophorini</taxon>
        <taxon>Ignelater</taxon>
    </lineage>
</organism>
<evidence type="ECO:0000313" key="3">
    <source>
        <dbReference type="Proteomes" id="UP000801492"/>
    </source>
</evidence>
<feature type="region of interest" description="Disordered" evidence="1">
    <location>
        <begin position="33"/>
        <end position="95"/>
    </location>
</feature>
<keyword evidence="3" id="KW-1185">Reference proteome</keyword>
<reference evidence="2" key="1">
    <citation type="submission" date="2019-08" db="EMBL/GenBank/DDBJ databases">
        <title>The genome of the North American firefly Photinus pyralis.</title>
        <authorList>
            <consortium name="Photinus pyralis genome working group"/>
            <person name="Fallon T.R."/>
            <person name="Sander Lower S.E."/>
            <person name="Weng J.-K."/>
        </authorList>
    </citation>
    <scope>NUCLEOTIDE SEQUENCE</scope>
    <source>
        <strain evidence="2">TRF0915ILg1</strain>
        <tissue evidence="2">Whole body</tissue>
    </source>
</reference>
<evidence type="ECO:0000256" key="1">
    <source>
        <dbReference type="SAM" id="MobiDB-lite"/>
    </source>
</evidence>
<gene>
    <name evidence="2" type="ORF">ILUMI_17037</name>
</gene>
<protein>
    <submittedName>
        <fullName evidence="2">Uncharacterized protein</fullName>
    </submittedName>
</protein>
<comment type="caution">
    <text evidence="2">The sequence shown here is derived from an EMBL/GenBank/DDBJ whole genome shotgun (WGS) entry which is preliminary data.</text>
</comment>
<feature type="compositionally biased region" description="Basic and acidic residues" evidence="1">
    <location>
        <begin position="81"/>
        <end position="95"/>
    </location>
</feature>
<evidence type="ECO:0000313" key="2">
    <source>
        <dbReference type="EMBL" id="KAF2889136.1"/>
    </source>
</evidence>
<accession>A0A8K0CQ56</accession>
<sequence length="95" mass="10998">MIRGQKLEINETVQITNISKKEWIQCSKKIYEGEETTSEATSEATNYKGAGFRNADFEEDTKGDTEGQEEKCRHQKGMQSKKCDKMDQEEKKRTK</sequence>
<dbReference type="Proteomes" id="UP000801492">
    <property type="component" value="Unassembled WGS sequence"/>
</dbReference>
<feature type="compositionally biased region" description="Basic and acidic residues" evidence="1">
    <location>
        <begin position="60"/>
        <end position="72"/>
    </location>
</feature>
<dbReference type="EMBL" id="VTPC01070419">
    <property type="protein sequence ID" value="KAF2889136.1"/>
    <property type="molecule type" value="Genomic_DNA"/>
</dbReference>
<dbReference type="AlphaFoldDB" id="A0A8K0CQ56"/>
<name>A0A8K0CQ56_IGNLU</name>